<keyword evidence="4 7" id="KW-0238">DNA-binding</keyword>
<dbReference type="InterPro" id="IPR001356">
    <property type="entry name" value="HD"/>
</dbReference>
<dbReference type="InterPro" id="IPR009057">
    <property type="entry name" value="Homeodomain-like_sf"/>
</dbReference>
<protein>
    <submittedName>
        <fullName evidence="11">Homeodomain</fullName>
    </submittedName>
</protein>
<dbReference type="InterPro" id="IPR050296">
    <property type="entry name" value="Antp_homeobox"/>
</dbReference>
<dbReference type="PRINTS" id="PR00025">
    <property type="entry name" value="ANTENNAPEDIA"/>
</dbReference>
<evidence type="ECO:0000256" key="2">
    <source>
        <dbReference type="ARBA" id="ARBA00009107"/>
    </source>
</evidence>
<keyword evidence="5 7" id="KW-0371">Homeobox</keyword>
<reference evidence="11 12" key="1">
    <citation type="journal article" date="2024" name="BMC Genomics">
        <title>De novo assembly and annotation of Popillia japonica's genome with initial clues to its potential as an invasive pest.</title>
        <authorList>
            <person name="Cucini C."/>
            <person name="Boschi S."/>
            <person name="Funari R."/>
            <person name="Cardaioli E."/>
            <person name="Iannotti N."/>
            <person name="Marturano G."/>
            <person name="Paoli F."/>
            <person name="Bruttini M."/>
            <person name="Carapelli A."/>
            <person name="Frati F."/>
            <person name="Nardi F."/>
        </authorList>
    </citation>
    <scope>NUCLEOTIDE SEQUENCE [LARGE SCALE GENOMIC DNA]</scope>
    <source>
        <strain evidence="11">DMR45628</strain>
    </source>
</reference>
<dbReference type="Gene3D" id="1.10.10.60">
    <property type="entry name" value="Homeodomain-like"/>
    <property type="match status" value="1"/>
</dbReference>
<dbReference type="FunFam" id="1.10.10.60:FF:000193">
    <property type="entry name" value="Ultrabithorax, isoform C"/>
    <property type="match status" value="1"/>
</dbReference>
<dbReference type="GO" id="GO:0000122">
    <property type="term" value="P:negative regulation of transcription by RNA polymerase II"/>
    <property type="evidence" value="ECO:0007669"/>
    <property type="project" value="TreeGrafter"/>
</dbReference>
<dbReference type="InterPro" id="IPR020479">
    <property type="entry name" value="HD_metazoa"/>
</dbReference>
<evidence type="ECO:0000313" key="12">
    <source>
        <dbReference type="Proteomes" id="UP001458880"/>
    </source>
</evidence>
<evidence type="ECO:0000259" key="10">
    <source>
        <dbReference type="PROSITE" id="PS50071"/>
    </source>
</evidence>
<dbReference type="EMBL" id="JASPKY010000148">
    <property type="protein sequence ID" value="KAK9730400.1"/>
    <property type="molecule type" value="Genomic_DNA"/>
</dbReference>
<dbReference type="PRINTS" id="PR00024">
    <property type="entry name" value="HOMEOBOX"/>
</dbReference>
<evidence type="ECO:0000256" key="4">
    <source>
        <dbReference type="ARBA" id="ARBA00023125"/>
    </source>
</evidence>
<comment type="similarity">
    <text evidence="2 9">Belongs to the Antp homeobox family.</text>
</comment>
<dbReference type="GO" id="GO:0005634">
    <property type="term" value="C:nucleus"/>
    <property type="evidence" value="ECO:0007669"/>
    <property type="project" value="UniProtKB-SubCell"/>
</dbReference>
<evidence type="ECO:0000256" key="6">
    <source>
        <dbReference type="ARBA" id="ARBA00023242"/>
    </source>
</evidence>
<dbReference type="SUPFAM" id="SSF46689">
    <property type="entry name" value="Homeodomain-like"/>
    <property type="match status" value="1"/>
</dbReference>
<dbReference type="InterPro" id="IPR017995">
    <property type="entry name" value="Homeobox_antennapedia"/>
</dbReference>
<dbReference type="InterPro" id="IPR017970">
    <property type="entry name" value="Homeobox_CS"/>
</dbReference>
<proteinExistence type="inferred from homology"/>
<dbReference type="PROSITE" id="PS00027">
    <property type="entry name" value="HOMEOBOX_1"/>
    <property type="match status" value="1"/>
</dbReference>
<dbReference type="Proteomes" id="UP001458880">
    <property type="component" value="Unassembled WGS sequence"/>
</dbReference>
<dbReference type="SMART" id="SM00389">
    <property type="entry name" value="HOX"/>
    <property type="match status" value="1"/>
</dbReference>
<gene>
    <name evidence="11" type="ORF">QE152_g15268</name>
</gene>
<dbReference type="AlphaFoldDB" id="A0AAW1L6A6"/>
<evidence type="ECO:0000256" key="8">
    <source>
        <dbReference type="RuleBase" id="RU000682"/>
    </source>
</evidence>
<dbReference type="PROSITE" id="PS50071">
    <property type="entry name" value="HOMEOBOX_2"/>
    <property type="match status" value="1"/>
</dbReference>
<evidence type="ECO:0000256" key="5">
    <source>
        <dbReference type="ARBA" id="ARBA00023155"/>
    </source>
</evidence>
<dbReference type="GO" id="GO:0000981">
    <property type="term" value="F:DNA-binding transcription factor activity, RNA polymerase II-specific"/>
    <property type="evidence" value="ECO:0007669"/>
    <property type="project" value="InterPro"/>
</dbReference>
<evidence type="ECO:0000313" key="11">
    <source>
        <dbReference type="EMBL" id="KAK9730400.1"/>
    </source>
</evidence>
<dbReference type="GO" id="GO:0009952">
    <property type="term" value="P:anterior/posterior pattern specification"/>
    <property type="evidence" value="ECO:0007669"/>
    <property type="project" value="TreeGrafter"/>
</dbReference>
<dbReference type="PANTHER" id="PTHR45659">
    <property type="entry name" value="HOMEOBOX PROTEIN HOX"/>
    <property type="match status" value="1"/>
</dbReference>
<dbReference type="GO" id="GO:0000978">
    <property type="term" value="F:RNA polymerase II cis-regulatory region sequence-specific DNA binding"/>
    <property type="evidence" value="ECO:0007669"/>
    <property type="project" value="TreeGrafter"/>
</dbReference>
<evidence type="ECO:0000256" key="9">
    <source>
        <dbReference type="RuleBase" id="RU004442"/>
    </source>
</evidence>
<keyword evidence="6 7" id="KW-0539">Nucleus</keyword>
<evidence type="ECO:0000256" key="3">
    <source>
        <dbReference type="ARBA" id="ARBA00022473"/>
    </source>
</evidence>
<evidence type="ECO:0000256" key="7">
    <source>
        <dbReference type="PROSITE-ProRule" id="PRU00108"/>
    </source>
</evidence>
<evidence type="ECO:0000256" key="1">
    <source>
        <dbReference type="ARBA" id="ARBA00004123"/>
    </source>
</evidence>
<comment type="subcellular location">
    <subcellularLocation>
        <location evidence="1 7 8">Nucleus</location>
    </subcellularLocation>
</comment>
<sequence>MSVSQQSASCDYWSNPNQQLYNQLRPNIFSDCRQNYYNYNSSYDNTECYREYSCDFQQRINNSEAGDKYKYFGNNFVQDNNVKAEIDESLLNPSFQPCGQPVYNPTAAKIAETVRAEAKSANFKEESSEKAKDSPALRALLSKPLGKKLTYSYENQPYGNPELINKSKDVSEEGANQSITNSTSQQMDCTNSEMQNFYPWMKTTGDTTTTGKRTRQTYTRYQTLELEKEFHFNKYLTRRRRIEIAHALCLTERQIKIWFQNRRMKAKKDTKFNAHLDYSEDINMNQSSSYGNAMTGGYNLGNACLNTTETSTGDQDSSSYAKELADGLNQFVNITGPSRIS</sequence>
<keyword evidence="3" id="KW-0217">Developmental protein</keyword>
<dbReference type="PANTHER" id="PTHR45659:SF4">
    <property type="entry name" value="HOMEOBOX PROTEIN ABDOMINAL-A"/>
    <property type="match status" value="1"/>
</dbReference>
<accession>A0AAW1L6A6</accession>
<name>A0AAW1L6A6_POPJA</name>
<keyword evidence="12" id="KW-1185">Reference proteome</keyword>
<comment type="caution">
    <text evidence="11">The sequence shown here is derived from an EMBL/GenBank/DDBJ whole genome shotgun (WGS) entry which is preliminary data.</text>
</comment>
<feature type="domain" description="Homeobox" evidence="10">
    <location>
        <begin position="209"/>
        <end position="269"/>
    </location>
</feature>
<feature type="DNA-binding region" description="Homeobox" evidence="7">
    <location>
        <begin position="211"/>
        <end position="270"/>
    </location>
</feature>
<organism evidence="11 12">
    <name type="scientific">Popillia japonica</name>
    <name type="common">Japanese beetle</name>
    <dbReference type="NCBI Taxonomy" id="7064"/>
    <lineage>
        <taxon>Eukaryota</taxon>
        <taxon>Metazoa</taxon>
        <taxon>Ecdysozoa</taxon>
        <taxon>Arthropoda</taxon>
        <taxon>Hexapoda</taxon>
        <taxon>Insecta</taxon>
        <taxon>Pterygota</taxon>
        <taxon>Neoptera</taxon>
        <taxon>Endopterygota</taxon>
        <taxon>Coleoptera</taxon>
        <taxon>Polyphaga</taxon>
        <taxon>Scarabaeiformia</taxon>
        <taxon>Scarabaeidae</taxon>
        <taxon>Rutelinae</taxon>
        <taxon>Popillia</taxon>
    </lineage>
</organism>
<dbReference type="CDD" id="cd00086">
    <property type="entry name" value="homeodomain"/>
    <property type="match status" value="1"/>
</dbReference>
<dbReference type="Pfam" id="PF00046">
    <property type="entry name" value="Homeodomain"/>
    <property type="match status" value="1"/>
</dbReference>